<evidence type="ECO:0000313" key="8">
    <source>
        <dbReference type="EMBL" id="KIS69210.1"/>
    </source>
</evidence>
<feature type="region of interest" description="Disordered" evidence="5">
    <location>
        <begin position="1"/>
        <end position="30"/>
    </location>
</feature>
<evidence type="ECO:0000256" key="3">
    <source>
        <dbReference type="ARBA" id="ARBA00023163"/>
    </source>
</evidence>
<dbReference type="GO" id="GO:0003677">
    <property type="term" value="F:DNA binding"/>
    <property type="evidence" value="ECO:0007669"/>
    <property type="project" value="UniProtKB-KW"/>
</dbReference>
<evidence type="ECO:0000259" key="7">
    <source>
        <dbReference type="Pfam" id="PF17682"/>
    </source>
</evidence>
<dbReference type="Gene3D" id="3.30.200.160">
    <property type="entry name" value="TFIIIC, subcomplex tauA, subunit Sfc1, barrel domain"/>
    <property type="match status" value="1"/>
</dbReference>
<dbReference type="STRING" id="237631.A0A0D1E404"/>
<dbReference type="InterPro" id="IPR040454">
    <property type="entry name" value="TF_IIIC_Tfc1/Sfc1"/>
</dbReference>
<dbReference type="GO" id="GO:0005634">
    <property type="term" value="C:nucleus"/>
    <property type="evidence" value="ECO:0007669"/>
    <property type="project" value="UniProtKB-SubCell"/>
</dbReference>
<evidence type="ECO:0000259" key="6">
    <source>
        <dbReference type="Pfam" id="PF09734"/>
    </source>
</evidence>
<evidence type="ECO:0008006" key="10">
    <source>
        <dbReference type="Google" id="ProtNLM"/>
    </source>
</evidence>
<keyword evidence="4" id="KW-0539">Nucleus</keyword>
<comment type="subcellular location">
    <subcellularLocation>
        <location evidence="1">Nucleus</location>
    </subcellularLocation>
</comment>
<dbReference type="GeneID" id="23563276"/>
<accession>A0A0D1E404</accession>
<feature type="region of interest" description="Disordered" evidence="5">
    <location>
        <begin position="641"/>
        <end position="686"/>
    </location>
</feature>
<feature type="compositionally biased region" description="Basic and acidic residues" evidence="5">
    <location>
        <begin position="1"/>
        <end position="11"/>
    </location>
</feature>
<dbReference type="InterPro" id="IPR041499">
    <property type="entry name" value="Tfc1/Sfc1_N"/>
</dbReference>
<evidence type="ECO:0000256" key="2">
    <source>
        <dbReference type="ARBA" id="ARBA00023125"/>
    </source>
</evidence>
<dbReference type="VEuPathDB" id="FungiDB:UMAG_02558"/>
<organism evidence="8 9">
    <name type="scientific">Mycosarcoma maydis</name>
    <name type="common">Corn smut fungus</name>
    <name type="synonym">Ustilago maydis</name>
    <dbReference type="NCBI Taxonomy" id="5270"/>
    <lineage>
        <taxon>Eukaryota</taxon>
        <taxon>Fungi</taxon>
        <taxon>Dikarya</taxon>
        <taxon>Basidiomycota</taxon>
        <taxon>Ustilaginomycotina</taxon>
        <taxon>Ustilaginomycetes</taxon>
        <taxon>Ustilaginales</taxon>
        <taxon>Ustilaginaceae</taxon>
        <taxon>Mycosarcoma</taxon>
    </lineage>
</organism>
<dbReference type="Pfam" id="PF17682">
    <property type="entry name" value="Tau95_N"/>
    <property type="match status" value="1"/>
</dbReference>
<reference evidence="8 9" key="1">
    <citation type="journal article" date="2006" name="Nature">
        <title>Insights from the genome of the biotrophic fungal plant pathogen Ustilago maydis.</title>
        <authorList>
            <person name="Kamper J."/>
            <person name="Kahmann R."/>
            <person name="Bolker M."/>
            <person name="Ma L.J."/>
            <person name="Brefort T."/>
            <person name="Saville B.J."/>
            <person name="Banuett F."/>
            <person name="Kronstad J.W."/>
            <person name="Gold S.E."/>
            <person name="Muller O."/>
            <person name="Perlin M.H."/>
            <person name="Wosten H.A."/>
            <person name="de Vries R."/>
            <person name="Ruiz-Herrera J."/>
            <person name="Reynaga-Pena C.G."/>
            <person name="Snetselaar K."/>
            <person name="McCann M."/>
            <person name="Perez-Martin J."/>
            <person name="Feldbrugge M."/>
            <person name="Basse C.W."/>
            <person name="Steinberg G."/>
            <person name="Ibeas J.I."/>
            <person name="Holloman W."/>
            <person name="Guzman P."/>
            <person name="Farman M."/>
            <person name="Stajich J.E."/>
            <person name="Sentandreu R."/>
            <person name="Gonzalez-Prieto J.M."/>
            <person name="Kennell J.C."/>
            <person name="Molina L."/>
            <person name="Schirawski J."/>
            <person name="Mendoza-Mendoza A."/>
            <person name="Greilinger D."/>
            <person name="Munch K."/>
            <person name="Rossel N."/>
            <person name="Scherer M."/>
            <person name="Vranes M."/>
            <person name="Ladendorf O."/>
            <person name="Vincon V."/>
            <person name="Fuchs U."/>
            <person name="Sandrock B."/>
            <person name="Meng S."/>
            <person name="Ho E.C."/>
            <person name="Cahill M.J."/>
            <person name="Boyce K.J."/>
            <person name="Klose J."/>
            <person name="Klosterman S.J."/>
            <person name="Deelstra H.J."/>
            <person name="Ortiz-Castellanos L."/>
            <person name="Li W."/>
            <person name="Sanchez-Alonso P."/>
            <person name="Schreier P.H."/>
            <person name="Hauser-Hahn I."/>
            <person name="Vaupel M."/>
            <person name="Koopmann E."/>
            <person name="Friedrich G."/>
            <person name="Voss H."/>
            <person name="Schluter T."/>
            <person name="Margolis J."/>
            <person name="Platt D."/>
            <person name="Swimmer C."/>
            <person name="Gnirke A."/>
            <person name="Chen F."/>
            <person name="Vysotskaia V."/>
            <person name="Mannhaupt G."/>
            <person name="Guldener U."/>
            <person name="Munsterkotter M."/>
            <person name="Haase D."/>
            <person name="Oesterheld M."/>
            <person name="Mewes H.W."/>
            <person name="Mauceli E.W."/>
            <person name="DeCaprio D."/>
            <person name="Wade C.M."/>
            <person name="Butler J."/>
            <person name="Young S."/>
            <person name="Jaffe D.B."/>
            <person name="Calvo S."/>
            <person name="Nusbaum C."/>
            <person name="Galagan J."/>
            <person name="Birren B.W."/>
        </authorList>
    </citation>
    <scope>NUCLEOTIDE SEQUENCE [LARGE SCALE GENOMIC DNA]</scope>
    <source>
        <strain evidence="9">DSM 14603 / FGSC 9021 / UM521</strain>
    </source>
</reference>
<keyword evidence="9" id="KW-1185">Reference proteome</keyword>
<dbReference type="AlphaFoldDB" id="A0A0D1E404"/>
<dbReference type="GO" id="GO:0006384">
    <property type="term" value="P:transcription initiation at RNA polymerase III promoter"/>
    <property type="evidence" value="ECO:0007669"/>
    <property type="project" value="InterPro"/>
</dbReference>
<proteinExistence type="predicted"/>
<dbReference type="KEGG" id="uma:UMAG_02558"/>
<evidence type="ECO:0000256" key="1">
    <source>
        <dbReference type="ARBA" id="ARBA00004123"/>
    </source>
</evidence>
<keyword evidence="3" id="KW-0804">Transcription</keyword>
<evidence type="ECO:0000256" key="5">
    <source>
        <dbReference type="SAM" id="MobiDB-lite"/>
    </source>
</evidence>
<dbReference type="EMBL" id="CM003145">
    <property type="protein sequence ID" value="KIS69210.1"/>
    <property type="molecule type" value="Genomic_DNA"/>
</dbReference>
<feature type="domain" description="Transcription factor IIIC subunit 5 HTH" evidence="6">
    <location>
        <begin position="305"/>
        <end position="482"/>
    </location>
</feature>
<keyword evidence="2" id="KW-0238">DNA-binding</keyword>
<sequence>MSLKDKGKARAIDSPIQSVDRPSIPPVKPQPIPATPLLNIEYPGILSDEPGASSLTSYSSLERALCTLHPSSLPPFTSCPHEALCFLSRIPNEGLNTIECRLGAFGSPLPPTAKVDNKFDQLFKTPLMGQVVPTYNVVIRIVKRTWRQKKRKRSSSASASPQVDNIAQSNDMTLDPALFVQADTLTTDGQSLQSENQKQASAKRSRYTGRVKKEYCIEVLGLATKTVRFRSMADFAFRPDVYASATTDVATSPPQLDAVMELHKALATMDLGAFQCFRVPEHRQEYQVPNDRQPSSAQPKSNLHMLPPAFFSRIDVPFNYNFQQTTYSELRTVHTPAHLTSCAPSFAHALRRTDLPAGQMQRFVNRVRLPNITPQQFRVGRDSTVPCKPLADVVRIEHRCDRAILARLRQLLQERPVWSRVALKNQLSAVELRELDGSSEKIYYALVGYAMVGGPWRDTIVRFGYDVSLDNSSRIYQRVFLRGGPMRRESRLAQQSLADKSTAHHDDEAMITSRDARPAVVPLPSDTRARANNTHLFDGTTLHRNIGNFQLCDIHDGLIEPYIWQDMDNHHVHTTDNEKRIVWLRETMDVETGWYTRRALDLIRALVAARFKALAESGKPLEHDAVHTLVARIRHKWSEEDTGSVLNPQHVPEQQPQTPNIQPIQPDCANPPNAQHDPSNIDPALI</sequence>
<feature type="domain" description="Transcription factor IIIC subunit Tfc1/Sfc1 triple barrel" evidence="7">
    <location>
        <begin position="39"/>
        <end position="237"/>
    </location>
</feature>
<dbReference type="OrthoDB" id="5598268at2759"/>
<dbReference type="InterPro" id="IPR019136">
    <property type="entry name" value="TF_IIIC_su-5_HTH"/>
</dbReference>
<dbReference type="Proteomes" id="UP000000561">
    <property type="component" value="Chromosome 6"/>
</dbReference>
<dbReference type="PANTHER" id="PTHR13230">
    <property type="entry name" value="GENERAL TRANSCRIPTION FACTOR IIIC, POLYPEPTIDE 5"/>
    <property type="match status" value="1"/>
</dbReference>
<protein>
    <recommendedName>
        <fullName evidence="10">Transcription factor IIIC subunit 5 HTH domain-containing protein</fullName>
    </recommendedName>
</protein>
<dbReference type="InterPro" id="IPR042536">
    <property type="entry name" value="TFIIIC_tauA_Sfc1"/>
</dbReference>
<dbReference type="OMA" id="MVGGPWR"/>
<dbReference type="GO" id="GO:0000127">
    <property type="term" value="C:transcription factor TFIIIC complex"/>
    <property type="evidence" value="ECO:0000318"/>
    <property type="project" value="GO_Central"/>
</dbReference>
<gene>
    <name evidence="8" type="ORF">UMAG_02558</name>
</gene>
<evidence type="ECO:0000256" key="4">
    <source>
        <dbReference type="ARBA" id="ARBA00023242"/>
    </source>
</evidence>
<dbReference type="FunCoup" id="A0A0D1E404">
    <property type="interactions" value="327"/>
</dbReference>
<name>A0A0D1E404_MYCMD</name>
<feature type="compositionally biased region" description="Low complexity" evidence="5">
    <location>
        <begin position="652"/>
        <end position="666"/>
    </location>
</feature>
<evidence type="ECO:0000313" key="9">
    <source>
        <dbReference type="Proteomes" id="UP000000561"/>
    </source>
</evidence>
<dbReference type="InParanoid" id="A0A0D1E404"/>
<dbReference type="RefSeq" id="XP_011388965.1">
    <property type="nucleotide sequence ID" value="XM_011390663.1"/>
</dbReference>
<dbReference type="Pfam" id="PF09734">
    <property type="entry name" value="Tau95"/>
    <property type="match status" value="1"/>
</dbReference>
<dbReference type="eggNOG" id="KOG2473">
    <property type="taxonomic scope" value="Eukaryota"/>
</dbReference>
<dbReference type="PANTHER" id="PTHR13230:SF5">
    <property type="entry name" value="GENERAL TRANSCRIPTION FACTOR 3C POLYPEPTIDE 5"/>
    <property type="match status" value="1"/>
</dbReference>